<evidence type="ECO:0000313" key="3">
    <source>
        <dbReference type="EMBL" id="REF95960.1"/>
    </source>
</evidence>
<reference evidence="3 4" key="1">
    <citation type="submission" date="2018-08" db="EMBL/GenBank/DDBJ databases">
        <title>Sequencing the genomes of 1000 actinobacteria strains.</title>
        <authorList>
            <person name="Klenk H.-P."/>
        </authorList>
    </citation>
    <scope>NUCLEOTIDE SEQUENCE [LARGE SCALE GENOMIC DNA]</scope>
    <source>
        <strain evidence="3 4">DSM 44099</strain>
    </source>
</reference>
<evidence type="ECO:0000256" key="1">
    <source>
        <dbReference type="SAM" id="MobiDB-lite"/>
    </source>
</evidence>
<feature type="compositionally biased region" description="Low complexity" evidence="1">
    <location>
        <begin position="20"/>
        <end position="42"/>
    </location>
</feature>
<dbReference type="InterPro" id="IPR043504">
    <property type="entry name" value="Peptidase_S1_PA_chymotrypsin"/>
</dbReference>
<dbReference type="PROSITE" id="PS51257">
    <property type="entry name" value="PROKAR_LIPOPROTEIN"/>
    <property type="match status" value="1"/>
</dbReference>
<dbReference type="InterPro" id="IPR009003">
    <property type="entry name" value="Peptidase_S1_PA"/>
</dbReference>
<dbReference type="Gene3D" id="2.40.10.10">
    <property type="entry name" value="Trypsin-like serine proteases"/>
    <property type="match status" value="1"/>
</dbReference>
<keyword evidence="2" id="KW-0732">Signal</keyword>
<organism evidence="3 4">
    <name type="scientific">Asanoa ferruginea</name>
    <dbReference type="NCBI Taxonomy" id="53367"/>
    <lineage>
        <taxon>Bacteria</taxon>
        <taxon>Bacillati</taxon>
        <taxon>Actinomycetota</taxon>
        <taxon>Actinomycetes</taxon>
        <taxon>Micromonosporales</taxon>
        <taxon>Micromonosporaceae</taxon>
        <taxon>Asanoa</taxon>
    </lineage>
</organism>
<comment type="caution">
    <text evidence="3">The sequence shown here is derived from an EMBL/GenBank/DDBJ whole genome shotgun (WGS) entry which is preliminary data.</text>
</comment>
<feature type="signal peptide" evidence="2">
    <location>
        <begin position="1"/>
        <end position="20"/>
    </location>
</feature>
<sequence length="378" mass="39313">MRKRRLVPALLLLTTAAACSTTSDGNSTGPPSGTNSNPPSSSAVQIRNLEEYKVILADVLNLPGVVFIDADENCQCAVVGVTNQSIKAAVLSFASLHGVPSSALQIEETSTIDYYDDLSSKVRPAKGGLRVENEDGAYCTMTAVVFSSALQKKGLLTNSHCTRSRNSVDGIEFFQAGGALFSSDFIAREAIDPAGFTRPEVVPTPMPASGTAPAGCPTGRICRLSDAAFASFDSSTVGVVGQIAKPIATCTLTPCSSVLGSPNDFLQISDVMDGAAQGIAVEKVGFRTGQTRGEVTRTCVNANAPDSITLLCQYFVAAAADHGDSGSPVFVTESDGSVRLIGVLWGGPVTADGSTPTSYVFSSIMNLDTELGGFEYHE</sequence>
<dbReference type="AlphaFoldDB" id="A0A3D9ZQN4"/>
<evidence type="ECO:0008006" key="5">
    <source>
        <dbReference type="Google" id="ProtNLM"/>
    </source>
</evidence>
<dbReference type="SUPFAM" id="SSF50494">
    <property type="entry name" value="Trypsin-like serine proteases"/>
    <property type="match status" value="1"/>
</dbReference>
<evidence type="ECO:0000313" key="4">
    <source>
        <dbReference type="Proteomes" id="UP000256913"/>
    </source>
</evidence>
<accession>A0A3D9ZQN4</accession>
<gene>
    <name evidence="3" type="ORF">DFJ67_1924</name>
</gene>
<feature type="chain" id="PRO_5039318361" description="Trypsin-like peptidase" evidence="2">
    <location>
        <begin position="21"/>
        <end position="378"/>
    </location>
</feature>
<keyword evidence="4" id="KW-1185">Reference proteome</keyword>
<protein>
    <recommendedName>
        <fullName evidence="5">Trypsin-like peptidase</fullName>
    </recommendedName>
</protein>
<dbReference type="Proteomes" id="UP000256913">
    <property type="component" value="Unassembled WGS sequence"/>
</dbReference>
<feature type="region of interest" description="Disordered" evidence="1">
    <location>
        <begin position="20"/>
        <end position="43"/>
    </location>
</feature>
<name>A0A3D9ZQN4_9ACTN</name>
<dbReference type="EMBL" id="QUMQ01000001">
    <property type="protein sequence ID" value="REF95960.1"/>
    <property type="molecule type" value="Genomic_DNA"/>
</dbReference>
<evidence type="ECO:0000256" key="2">
    <source>
        <dbReference type="SAM" id="SignalP"/>
    </source>
</evidence>
<proteinExistence type="predicted"/>